<dbReference type="EMBL" id="BSOB01000046">
    <property type="protein sequence ID" value="GLQ94319.1"/>
    <property type="molecule type" value="Genomic_DNA"/>
</dbReference>
<proteinExistence type="predicted"/>
<protein>
    <submittedName>
        <fullName evidence="2">Enterotoxin</fullName>
    </submittedName>
</protein>
<feature type="signal peptide" evidence="1">
    <location>
        <begin position="1"/>
        <end position="24"/>
    </location>
</feature>
<dbReference type="Gene3D" id="3.20.20.70">
    <property type="entry name" value="Aldolase class I"/>
    <property type="match status" value="1"/>
</dbReference>
<dbReference type="InterPro" id="IPR017853">
    <property type="entry name" value="GH"/>
</dbReference>
<keyword evidence="3" id="KW-1185">Reference proteome</keyword>
<organism evidence="2 3">
    <name type="scientific">Dyella acidisoli</name>
    <dbReference type="NCBI Taxonomy" id="1867834"/>
    <lineage>
        <taxon>Bacteria</taxon>
        <taxon>Pseudomonadati</taxon>
        <taxon>Pseudomonadota</taxon>
        <taxon>Gammaproteobacteria</taxon>
        <taxon>Lysobacterales</taxon>
        <taxon>Rhodanobacteraceae</taxon>
        <taxon>Dyella</taxon>
    </lineage>
</organism>
<gene>
    <name evidence="2" type="ORF">GCM10007901_32710</name>
</gene>
<sequence length="668" mass="74414">MYRTHYKKALAVSLLCAWMGVTHANDATILNPGAPAYAATGGQASFGNAAIDAHWNVADGKLSGITITDRDSGQVLKVDDLFTLALPNKQSIKASDMRLLSQPSERALPVDAKASKLADRLPGKAIGATFGDADNRFHVEWQLVQREGSPYLREIVTITALKQDEPLTSVSLLPSSIDHAEVNGVVKGSPVIAGNVYLGLENPLSDSEVRGKHVLLSMARTLPLRKGQSITYSAVVGVVRDGQLRRDVATYVERERAHPYRPFLHYNSWYDIGYFTPYTEAEALDRIHAFGEELSVKRGVKLDSFLFDDGWDDRSGSWDFSKDFPHGFVPLREAAAKYGAAPGMWLSPWGGYSTPKDERVKNGRAAGYEIVNDGLALSGPKYYQRFHDVVLDLLNKHGINQFKFDGTGNADSVFPGSRFDSDFAAAIELIKDIRADKPDTFINLTTGTWASPFWLRYADSIWRGGEDDWHTGVGTEREQWITYRDQQTYENVVIQGPLYPLNSLMLHGIIYAQMNKRLNTDPGHDFANEVRSYFATGTQLQEMYITPSLLSKEDWDVLAEAAKWSRANADVLRDTHWIGGDPGRLDVYGWAAWSQAKAIITLRNPDARPQTAVIDLQRQLELPKDAVRQFNVRDVWKRGGDVPKHFDADHVSTITLAPFEVLTLELTP</sequence>
<feature type="chain" id="PRO_5047165274" evidence="1">
    <location>
        <begin position="25"/>
        <end position="668"/>
    </location>
</feature>
<dbReference type="Proteomes" id="UP001156670">
    <property type="component" value="Unassembled WGS sequence"/>
</dbReference>
<dbReference type="SUPFAM" id="SSF51445">
    <property type="entry name" value="(Trans)glycosidases"/>
    <property type="match status" value="1"/>
</dbReference>
<accession>A0ABQ5XRF5</accession>
<evidence type="ECO:0000256" key="1">
    <source>
        <dbReference type="SAM" id="SignalP"/>
    </source>
</evidence>
<evidence type="ECO:0000313" key="3">
    <source>
        <dbReference type="Proteomes" id="UP001156670"/>
    </source>
</evidence>
<evidence type="ECO:0000313" key="2">
    <source>
        <dbReference type="EMBL" id="GLQ94319.1"/>
    </source>
</evidence>
<dbReference type="RefSeq" id="WP_284322023.1">
    <property type="nucleotide sequence ID" value="NZ_BSOB01000046.1"/>
</dbReference>
<comment type="caution">
    <text evidence="2">The sequence shown here is derived from an EMBL/GenBank/DDBJ whole genome shotgun (WGS) entry which is preliminary data.</text>
</comment>
<reference evidence="3" key="1">
    <citation type="journal article" date="2019" name="Int. J. Syst. Evol. Microbiol.">
        <title>The Global Catalogue of Microorganisms (GCM) 10K type strain sequencing project: providing services to taxonomists for standard genome sequencing and annotation.</title>
        <authorList>
            <consortium name="The Broad Institute Genomics Platform"/>
            <consortium name="The Broad Institute Genome Sequencing Center for Infectious Disease"/>
            <person name="Wu L."/>
            <person name="Ma J."/>
        </authorList>
    </citation>
    <scope>NUCLEOTIDE SEQUENCE [LARGE SCALE GENOMIC DNA]</scope>
    <source>
        <strain evidence="3">NBRC 111980</strain>
    </source>
</reference>
<name>A0ABQ5XRF5_9GAMM</name>
<dbReference type="InterPro" id="IPR013785">
    <property type="entry name" value="Aldolase_TIM"/>
</dbReference>
<keyword evidence="1" id="KW-0732">Signal</keyword>